<keyword evidence="8" id="KW-1185">Reference proteome</keyword>
<dbReference type="Proteomes" id="UP000620104">
    <property type="component" value="Unassembled WGS sequence"/>
</dbReference>
<keyword evidence="2" id="KW-0238">DNA-binding</keyword>
<feature type="region of interest" description="Disordered" evidence="5">
    <location>
        <begin position="529"/>
        <end position="552"/>
    </location>
</feature>
<dbReference type="AlphaFoldDB" id="A0A8H3TYK9"/>
<name>A0A8H3TYK9_9TREE</name>
<evidence type="ECO:0000256" key="3">
    <source>
        <dbReference type="ARBA" id="ARBA00023163"/>
    </source>
</evidence>
<feature type="compositionally biased region" description="Basic and acidic residues" evidence="5">
    <location>
        <begin position="815"/>
        <end position="826"/>
    </location>
</feature>
<evidence type="ECO:0000256" key="1">
    <source>
        <dbReference type="ARBA" id="ARBA00023015"/>
    </source>
</evidence>
<dbReference type="CDD" id="cd00067">
    <property type="entry name" value="GAL4"/>
    <property type="match status" value="1"/>
</dbReference>
<feature type="compositionally biased region" description="Basic and acidic residues" evidence="5">
    <location>
        <begin position="607"/>
        <end position="617"/>
    </location>
</feature>
<dbReference type="GO" id="GO:0008270">
    <property type="term" value="F:zinc ion binding"/>
    <property type="evidence" value="ECO:0007669"/>
    <property type="project" value="InterPro"/>
</dbReference>
<evidence type="ECO:0000256" key="4">
    <source>
        <dbReference type="ARBA" id="ARBA00023242"/>
    </source>
</evidence>
<organism evidence="7 8">
    <name type="scientific">Naganishia liquefaciens</name>
    <dbReference type="NCBI Taxonomy" id="104408"/>
    <lineage>
        <taxon>Eukaryota</taxon>
        <taxon>Fungi</taxon>
        <taxon>Dikarya</taxon>
        <taxon>Basidiomycota</taxon>
        <taxon>Agaricomycotina</taxon>
        <taxon>Tremellomycetes</taxon>
        <taxon>Filobasidiales</taxon>
        <taxon>Filobasidiaceae</taxon>
        <taxon>Naganishia</taxon>
    </lineage>
</organism>
<dbReference type="EMBL" id="BLZA01000053">
    <property type="protein sequence ID" value="GHJ90016.1"/>
    <property type="molecule type" value="Genomic_DNA"/>
</dbReference>
<feature type="region of interest" description="Disordered" evidence="5">
    <location>
        <begin position="1"/>
        <end position="100"/>
    </location>
</feature>
<dbReference type="InterPro" id="IPR036864">
    <property type="entry name" value="Zn2-C6_fun-type_DNA-bd_sf"/>
</dbReference>
<feature type="region of interest" description="Disordered" evidence="5">
    <location>
        <begin position="561"/>
        <end position="580"/>
    </location>
</feature>
<dbReference type="SUPFAM" id="SSF57701">
    <property type="entry name" value="Zn2/Cys6 DNA-binding domain"/>
    <property type="match status" value="1"/>
</dbReference>
<dbReference type="PANTHER" id="PTHR47424">
    <property type="entry name" value="REGULATORY PROTEIN GAL4"/>
    <property type="match status" value="1"/>
</dbReference>
<feature type="region of interest" description="Disordered" evidence="5">
    <location>
        <begin position="752"/>
        <end position="832"/>
    </location>
</feature>
<evidence type="ECO:0000259" key="6">
    <source>
        <dbReference type="PROSITE" id="PS50048"/>
    </source>
</evidence>
<dbReference type="OrthoDB" id="39175at2759"/>
<feature type="compositionally biased region" description="Polar residues" evidence="5">
    <location>
        <begin position="564"/>
        <end position="580"/>
    </location>
</feature>
<dbReference type="SMART" id="SM00066">
    <property type="entry name" value="GAL4"/>
    <property type="match status" value="1"/>
</dbReference>
<feature type="region of interest" description="Disordered" evidence="5">
    <location>
        <begin position="593"/>
        <end position="682"/>
    </location>
</feature>
<feature type="domain" description="Zn(2)-C6 fungal-type" evidence="6">
    <location>
        <begin position="428"/>
        <end position="457"/>
    </location>
</feature>
<proteinExistence type="predicted"/>
<dbReference type="GO" id="GO:0000981">
    <property type="term" value="F:DNA-binding transcription factor activity, RNA polymerase II-specific"/>
    <property type="evidence" value="ECO:0007669"/>
    <property type="project" value="InterPro"/>
</dbReference>
<keyword evidence="3" id="KW-0804">Transcription</keyword>
<feature type="compositionally biased region" description="Low complexity" evidence="5">
    <location>
        <begin position="65"/>
        <end position="93"/>
    </location>
</feature>
<feature type="region of interest" description="Disordered" evidence="5">
    <location>
        <begin position="464"/>
        <end position="492"/>
    </location>
</feature>
<reference evidence="7" key="1">
    <citation type="submission" date="2020-07" db="EMBL/GenBank/DDBJ databases">
        <title>Draft Genome Sequence of a Deep-Sea Yeast, Naganishia (Cryptococcus) liquefaciens strain N6.</title>
        <authorList>
            <person name="Han Y.W."/>
            <person name="Kajitani R."/>
            <person name="Morimoto H."/>
            <person name="Parhat M."/>
            <person name="Tsubouchi H."/>
            <person name="Bakenova O."/>
            <person name="Ogata M."/>
            <person name="Argunhan B."/>
            <person name="Aoki R."/>
            <person name="Kajiwara S."/>
            <person name="Itoh T."/>
            <person name="Iwasaki H."/>
        </authorList>
    </citation>
    <scope>NUCLEOTIDE SEQUENCE</scope>
    <source>
        <strain evidence="7">N6</strain>
    </source>
</reference>
<dbReference type="GO" id="GO:0003677">
    <property type="term" value="F:DNA binding"/>
    <property type="evidence" value="ECO:0007669"/>
    <property type="project" value="UniProtKB-KW"/>
</dbReference>
<keyword evidence="1" id="KW-0805">Transcription regulation</keyword>
<feature type="region of interest" description="Disordered" evidence="5">
    <location>
        <begin position="119"/>
        <end position="173"/>
    </location>
</feature>
<evidence type="ECO:0000256" key="5">
    <source>
        <dbReference type="SAM" id="MobiDB-lite"/>
    </source>
</evidence>
<sequence length="832" mass="87347">MTNTPEDTTGSPARSADDQDVQDGAAVAQLVSPIIEDTEDAPAATQGLSDPDDQPAATHDDDAPAADPNDVILDPAITGGDDAAAATTTPSAAVHADPSSPAFVNSEEALATLASLSAQDSAQGLKRRMSGSPGGAQEGPIKYTKRDDDPSSPRRQDDKLIDAQAREPASTSDNMLRSPVMAMPVHYQHISPAMVAHAQLPPDHNPYASSASAMFQSGVNQLAQAQSPTESQPAGTAYFPNYANSGVPYDSPYSGNQQTGNLYMQGYTSSMPPNSAGLGLESGRPHMDRSVSHEENMRMSGGMDMAGGQGLMNSGIGGSGYGGESSIRGNGITESAFDMYNPQDQVVHDLNASDSLLNLHAGGMYPGSLAGTHHGQDLRSATLQSPAMQMGAQMEQPPHGSGDEFSPVLGGANAKARDEKQRKRIIQACEPCRIRKAKCNGLQPCGRCGQRGLPCIYASERRMRGPNKVKKSQTEKEQANRERQQRKAAERHAQDLAALNNQGMPHHHVHPHHQHSTMIDDDIQIPTSAGPIDGMRQPFSPSDPRGKDDAEMGDMNRSLLSAYDASNGNPNSASLHQHGQLLSNWPGSGFNMGPQHYMEGMSTSSSRDYDRSDRTTDQRMFYGNHPVTPGTGGQADFGGQYQLGGYAGGPGVSASPPNQPQPTSYPREYYPQQGKTHRSPLISGERELDYAGVEEGGGGGGGGGATTTTMTATPPYAPRFADSNMQANLPTHHARTGSNADLNTLSSVRGVAEHGSGAQDSHLRSSSGAVVMSVGSGGGGEMDTPGVTSGNGTPSDRDVAGGRSSIAGMLLGDLTPHEDTALEHEPTAFPEE</sequence>
<feature type="compositionally biased region" description="Low complexity" evidence="5">
    <location>
        <begin position="22"/>
        <end position="31"/>
    </location>
</feature>
<evidence type="ECO:0000313" key="7">
    <source>
        <dbReference type="EMBL" id="GHJ90016.1"/>
    </source>
</evidence>
<keyword evidence="4" id="KW-0539">Nucleus</keyword>
<feature type="compositionally biased region" description="Gly residues" evidence="5">
    <location>
        <begin position="630"/>
        <end position="651"/>
    </location>
</feature>
<comment type="caution">
    <text evidence="7">The sequence shown here is derived from an EMBL/GenBank/DDBJ whole genome shotgun (WGS) entry which is preliminary data.</text>
</comment>
<feature type="compositionally biased region" description="Basic and acidic residues" evidence="5">
    <location>
        <begin position="144"/>
        <end position="165"/>
    </location>
</feature>
<gene>
    <name evidence="7" type="ORF">NliqN6_6418</name>
</gene>
<evidence type="ECO:0000313" key="8">
    <source>
        <dbReference type="Proteomes" id="UP000620104"/>
    </source>
</evidence>
<dbReference type="InterPro" id="IPR001138">
    <property type="entry name" value="Zn2Cys6_DnaBD"/>
</dbReference>
<feature type="compositionally biased region" description="Low complexity" evidence="5">
    <location>
        <begin position="765"/>
        <end position="774"/>
    </location>
</feature>
<feature type="compositionally biased region" description="Basic and acidic residues" evidence="5">
    <location>
        <begin position="472"/>
        <end position="492"/>
    </location>
</feature>
<protein>
    <recommendedName>
        <fullName evidence="6">Zn(2)-C6 fungal-type domain-containing protein</fullName>
    </recommendedName>
</protein>
<dbReference type="InterPro" id="IPR051127">
    <property type="entry name" value="Fungal_SecMet_Regulators"/>
</dbReference>
<dbReference type="PANTHER" id="PTHR47424:SF3">
    <property type="entry name" value="REGULATORY PROTEIN GAL4"/>
    <property type="match status" value="1"/>
</dbReference>
<evidence type="ECO:0000256" key="2">
    <source>
        <dbReference type="ARBA" id="ARBA00023125"/>
    </source>
</evidence>
<dbReference type="Pfam" id="PF00172">
    <property type="entry name" value="Zn_clus"/>
    <property type="match status" value="1"/>
</dbReference>
<dbReference type="PROSITE" id="PS50048">
    <property type="entry name" value="ZN2_CY6_FUNGAL_2"/>
    <property type="match status" value="1"/>
</dbReference>
<dbReference type="PROSITE" id="PS00463">
    <property type="entry name" value="ZN2_CY6_FUNGAL_1"/>
    <property type="match status" value="1"/>
</dbReference>
<dbReference type="Gene3D" id="4.10.240.10">
    <property type="entry name" value="Zn(2)-C6 fungal-type DNA-binding domain"/>
    <property type="match status" value="1"/>
</dbReference>
<feature type="compositionally biased region" description="Polar residues" evidence="5">
    <location>
        <begin position="1"/>
        <end position="12"/>
    </location>
</feature>
<accession>A0A8H3TYK9</accession>